<dbReference type="Gene3D" id="1.10.10.10">
    <property type="entry name" value="Winged helix-like DNA-binding domain superfamily/Winged helix DNA-binding domain"/>
    <property type="match status" value="1"/>
</dbReference>
<proteinExistence type="inferred from homology"/>
<gene>
    <name evidence="9" type="ORF">M472_08045</name>
</gene>
<keyword evidence="2 6" id="KW-0805">Transcription regulation</keyword>
<keyword evidence="10" id="KW-1185">Reference proteome</keyword>
<dbReference type="Gene3D" id="1.10.1740.10">
    <property type="match status" value="1"/>
</dbReference>
<evidence type="ECO:0000313" key="9">
    <source>
        <dbReference type="EMBL" id="ERJ58717.1"/>
    </source>
</evidence>
<dbReference type="InterPro" id="IPR013324">
    <property type="entry name" value="RNA_pol_sigma_r3/r4-like"/>
</dbReference>
<dbReference type="PANTHER" id="PTHR43133">
    <property type="entry name" value="RNA POLYMERASE ECF-TYPE SIGMA FACTO"/>
    <property type="match status" value="1"/>
</dbReference>
<keyword evidence="3 6" id="KW-0731">Sigma factor</keyword>
<dbReference type="InterPro" id="IPR014284">
    <property type="entry name" value="RNA_pol_sigma-70_dom"/>
</dbReference>
<dbReference type="PROSITE" id="PS01063">
    <property type="entry name" value="SIGMA70_ECF"/>
    <property type="match status" value="1"/>
</dbReference>
<dbReference type="OrthoDB" id="659577at2"/>
<evidence type="ECO:0000256" key="2">
    <source>
        <dbReference type="ARBA" id="ARBA00023015"/>
    </source>
</evidence>
<evidence type="ECO:0000259" key="7">
    <source>
        <dbReference type="Pfam" id="PF04542"/>
    </source>
</evidence>
<dbReference type="InterPro" id="IPR013325">
    <property type="entry name" value="RNA_pol_sigma_r2"/>
</dbReference>
<dbReference type="EMBL" id="ATDL01000015">
    <property type="protein sequence ID" value="ERJ58717.1"/>
    <property type="molecule type" value="Genomic_DNA"/>
</dbReference>
<dbReference type="InterPro" id="IPR007627">
    <property type="entry name" value="RNA_pol_sigma70_r2"/>
</dbReference>
<reference evidence="9 10" key="1">
    <citation type="journal article" date="2013" name="Genome Announc.">
        <title>The Draft Genome Sequence of Sphingomonas paucimobilis Strain HER1398 (Proteobacteria), Host to the Giant PAU Phage, Indicates That It Is a Member of the Genus Sphingobacterium (Bacteroidetes).</title>
        <authorList>
            <person name="White R.A.III."/>
            <person name="Suttle C.A."/>
        </authorList>
    </citation>
    <scope>NUCLEOTIDE SEQUENCE [LARGE SCALE GENOMIC DNA]</scope>
    <source>
        <strain evidence="9 10">HER1398</strain>
    </source>
</reference>
<dbReference type="SUPFAM" id="SSF88946">
    <property type="entry name" value="Sigma2 domain of RNA polymerase sigma factors"/>
    <property type="match status" value="1"/>
</dbReference>
<evidence type="ECO:0000256" key="6">
    <source>
        <dbReference type="RuleBase" id="RU000716"/>
    </source>
</evidence>
<dbReference type="NCBIfam" id="TIGR02985">
    <property type="entry name" value="Sig70_bacteroi1"/>
    <property type="match status" value="1"/>
</dbReference>
<dbReference type="RefSeq" id="WP_021070210.1">
    <property type="nucleotide sequence ID" value="NZ_ATDL01000015.1"/>
</dbReference>
<dbReference type="InterPro" id="IPR000838">
    <property type="entry name" value="RNA_pol_sigma70_ECF_CS"/>
</dbReference>
<organism evidence="9 10">
    <name type="scientific">Sphingobacterium paucimobilis HER1398</name>
    <dbReference type="NCBI Taxonomy" id="1346330"/>
    <lineage>
        <taxon>Bacteria</taxon>
        <taxon>Pseudomonadati</taxon>
        <taxon>Bacteroidota</taxon>
        <taxon>Sphingobacteriia</taxon>
        <taxon>Sphingobacteriales</taxon>
        <taxon>Sphingobacteriaceae</taxon>
        <taxon>Sphingobacterium</taxon>
    </lineage>
</organism>
<evidence type="ECO:0000259" key="8">
    <source>
        <dbReference type="Pfam" id="PF08281"/>
    </source>
</evidence>
<dbReference type="InterPro" id="IPR039425">
    <property type="entry name" value="RNA_pol_sigma-70-like"/>
</dbReference>
<accession>U2HT92</accession>
<name>U2HT92_9SPHI</name>
<feature type="domain" description="RNA polymerase sigma factor 70 region 4 type 2" evidence="8">
    <location>
        <begin position="121"/>
        <end position="173"/>
    </location>
</feature>
<dbReference type="eggNOG" id="COG1595">
    <property type="taxonomic scope" value="Bacteria"/>
</dbReference>
<dbReference type="GO" id="GO:0003677">
    <property type="term" value="F:DNA binding"/>
    <property type="evidence" value="ECO:0007669"/>
    <property type="project" value="UniProtKB-KW"/>
</dbReference>
<dbReference type="GO" id="GO:0016987">
    <property type="term" value="F:sigma factor activity"/>
    <property type="evidence" value="ECO:0007669"/>
    <property type="project" value="UniProtKB-KW"/>
</dbReference>
<dbReference type="InterPro" id="IPR036388">
    <property type="entry name" value="WH-like_DNA-bd_sf"/>
</dbReference>
<dbReference type="Pfam" id="PF04542">
    <property type="entry name" value="Sigma70_r2"/>
    <property type="match status" value="1"/>
</dbReference>
<dbReference type="AlphaFoldDB" id="U2HT92"/>
<keyword evidence="5 6" id="KW-0804">Transcription</keyword>
<dbReference type="CDD" id="cd06171">
    <property type="entry name" value="Sigma70_r4"/>
    <property type="match status" value="1"/>
</dbReference>
<dbReference type="PATRIC" id="fig|1346330.5.peg.2044"/>
<evidence type="ECO:0000256" key="4">
    <source>
        <dbReference type="ARBA" id="ARBA00023125"/>
    </source>
</evidence>
<evidence type="ECO:0000256" key="5">
    <source>
        <dbReference type="ARBA" id="ARBA00023163"/>
    </source>
</evidence>
<dbReference type="STRING" id="1346330.M472_08045"/>
<comment type="similarity">
    <text evidence="1 6">Belongs to the sigma-70 factor family. ECF subfamily.</text>
</comment>
<dbReference type="PANTHER" id="PTHR43133:SF46">
    <property type="entry name" value="RNA POLYMERASE SIGMA-70 FACTOR ECF SUBFAMILY"/>
    <property type="match status" value="1"/>
</dbReference>
<dbReference type="NCBIfam" id="TIGR02937">
    <property type="entry name" value="sigma70-ECF"/>
    <property type="match status" value="1"/>
</dbReference>
<dbReference type="Proteomes" id="UP000016584">
    <property type="component" value="Unassembled WGS sequence"/>
</dbReference>
<dbReference type="InterPro" id="IPR013249">
    <property type="entry name" value="RNA_pol_sigma70_r4_t2"/>
</dbReference>
<dbReference type="InterPro" id="IPR014327">
    <property type="entry name" value="RNA_pol_sigma70_bacteroid"/>
</dbReference>
<comment type="caution">
    <text evidence="9">The sequence shown here is derived from an EMBL/GenBank/DDBJ whole genome shotgun (WGS) entry which is preliminary data.</text>
</comment>
<feature type="domain" description="RNA polymerase sigma-70 region 2" evidence="7">
    <location>
        <begin position="25"/>
        <end position="91"/>
    </location>
</feature>
<protein>
    <recommendedName>
        <fullName evidence="6">RNA polymerase sigma factor</fullName>
    </recommendedName>
</protein>
<evidence type="ECO:0000256" key="3">
    <source>
        <dbReference type="ARBA" id="ARBA00023082"/>
    </source>
</evidence>
<sequence>MDETNLVSLVSRFSKGDEKAFLHVFNLYYAKIHSFLLKYVHSNDLAEDLTQEVFIKVWEQREKLIDVKYFKSYLYSIAKNHTLNVLEKASRSRLVMGEIVDAYLEGSNTTEENIWSKEYLHCLNLAIERLPERSREIFRLCREQKKTYEEVAALIGISKNAVKNHMVFSMKQLRQTVERQLGISLSILITVFFH</sequence>
<keyword evidence="4 6" id="KW-0238">DNA-binding</keyword>
<evidence type="ECO:0000313" key="10">
    <source>
        <dbReference type="Proteomes" id="UP000016584"/>
    </source>
</evidence>
<dbReference type="SUPFAM" id="SSF88659">
    <property type="entry name" value="Sigma3 and sigma4 domains of RNA polymerase sigma factors"/>
    <property type="match status" value="1"/>
</dbReference>
<evidence type="ECO:0000256" key="1">
    <source>
        <dbReference type="ARBA" id="ARBA00010641"/>
    </source>
</evidence>
<dbReference type="Pfam" id="PF08281">
    <property type="entry name" value="Sigma70_r4_2"/>
    <property type="match status" value="1"/>
</dbReference>
<dbReference type="GO" id="GO:0006352">
    <property type="term" value="P:DNA-templated transcription initiation"/>
    <property type="evidence" value="ECO:0007669"/>
    <property type="project" value="InterPro"/>
</dbReference>